<dbReference type="RefSeq" id="WP_055661618.1">
    <property type="nucleotide sequence ID" value="NZ_CXST01000010.1"/>
</dbReference>
<gene>
    <name evidence="2" type="ORF">LAL4801_06064</name>
</gene>
<dbReference type="AlphaFoldDB" id="A0A0M6YBY5"/>
<dbReference type="Gene3D" id="2.30.30.40">
    <property type="entry name" value="SH3 Domains"/>
    <property type="match status" value="1"/>
</dbReference>
<proteinExistence type="predicted"/>
<dbReference type="EMBL" id="CXST01000010">
    <property type="protein sequence ID" value="CTQ47602.1"/>
    <property type="molecule type" value="Genomic_DNA"/>
</dbReference>
<dbReference type="OrthoDB" id="9816009at2"/>
<dbReference type="InterPro" id="IPR003646">
    <property type="entry name" value="SH3-like_bac-type"/>
</dbReference>
<dbReference type="Proteomes" id="UP000048926">
    <property type="component" value="Unassembled WGS sequence"/>
</dbReference>
<organism evidence="2 3">
    <name type="scientific">Roseibium aggregatum</name>
    <dbReference type="NCBI Taxonomy" id="187304"/>
    <lineage>
        <taxon>Bacteria</taxon>
        <taxon>Pseudomonadati</taxon>
        <taxon>Pseudomonadota</taxon>
        <taxon>Alphaproteobacteria</taxon>
        <taxon>Hyphomicrobiales</taxon>
        <taxon>Stappiaceae</taxon>
        <taxon>Roseibium</taxon>
    </lineage>
</organism>
<protein>
    <submittedName>
        <fullName evidence="2">Bacterial SH3 domain protein</fullName>
    </submittedName>
</protein>
<dbReference type="PROSITE" id="PS51781">
    <property type="entry name" value="SH3B"/>
    <property type="match status" value="1"/>
</dbReference>
<keyword evidence="3" id="KW-1185">Reference proteome</keyword>
<accession>A0A0M6YBY5</accession>
<feature type="domain" description="SH3b" evidence="1">
    <location>
        <begin position="46"/>
        <end position="138"/>
    </location>
</feature>
<sequence>MMPLFWRFVATTVIVVFPLLAVADDLDVVIYEQGGDGQIAECWLGAVSGLKKGGDGFLAVRSGPGTTYRKMDELYNGDHVLVYDGSADGKWLGVIYGRGQEVVDNSNYGCGYVGQGQRPLPYPGKKGWIHSNWVIGIAG</sequence>
<reference evidence="3" key="1">
    <citation type="submission" date="2015-07" db="EMBL/GenBank/DDBJ databases">
        <authorList>
            <person name="Rodrigo-Torres Lidia"/>
            <person name="Arahal R.David."/>
        </authorList>
    </citation>
    <scope>NUCLEOTIDE SEQUENCE [LARGE SCALE GENOMIC DNA]</scope>
    <source>
        <strain evidence="3">CECT 4801</strain>
    </source>
</reference>
<evidence type="ECO:0000313" key="3">
    <source>
        <dbReference type="Proteomes" id="UP000048926"/>
    </source>
</evidence>
<evidence type="ECO:0000313" key="2">
    <source>
        <dbReference type="EMBL" id="CTQ47602.1"/>
    </source>
</evidence>
<name>A0A0M6YBY5_9HYPH</name>
<evidence type="ECO:0000259" key="1">
    <source>
        <dbReference type="PROSITE" id="PS51781"/>
    </source>
</evidence>